<sequence length="80" mass="9329">MVVQQGSWSKERCYALPLERLLILRNLWSDNQTKQAFESEEQIRKRKNVIIEKQAASEYLMQMNSDLGYSGSRGSRGDNF</sequence>
<name>A0ABR4A393_9LECA</name>
<keyword evidence="2" id="KW-1185">Reference proteome</keyword>
<gene>
    <name evidence="1" type="ORF">N7G274_007668</name>
</gene>
<dbReference type="Proteomes" id="UP001590950">
    <property type="component" value="Unassembled WGS sequence"/>
</dbReference>
<protein>
    <submittedName>
        <fullName evidence="1">Uncharacterized protein</fullName>
    </submittedName>
</protein>
<evidence type="ECO:0000313" key="1">
    <source>
        <dbReference type="EMBL" id="KAL2039396.1"/>
    </source>
</evidence>
<evidence type="ECO:0000313" key="2">
    <source>
        <dbReference type="Proteomes" id="UP001590950"/>
    </source>
</evidence>
<accession>A0ABR4A393</accession>
<organism evidence="1 2">
    <name type="scientific">Stereocaulon virgatum</name>
    <dbReference type="NCBI Taxonomy" id="373712"/>
    <lineage>
        <taxon>Eukaryota</taxon>
        <taxon>Fungi</taxon>
        <taxon>Dikarya</taxon>
        <taxon>Ascomycota</taxon>
        <taxon>Pezizomycotina</taxon>
        <taxon>Lecanoromycetes</taxon>
        <taxon>OSLEUM clade</taxon>
        <taxon>Lecanoromycetidae</taxon>
        <taxon>Lecanorales</taxon>
        <taxon>Lecanorineae</taxon>
        <taxon>Stereocaulaceae</taxon>
        <taxon>Stereocaulon</taxon>
    </lineage>
</organism>
<dbReference type="EMBL" id="JBEFKJ010000025">
    <property type="protein sequence ID" value="KAL2039396.1"/>
    <property type="molecule type" value="Genomic_DNA"/>
</dbReference>
<reference evidence="1 2" key="1">
    <citation type="submission" date="2024-09" db="EMBL/GenBank/DDBJ databases">
        <title>Rethinking Asexuality: The Enigmatic Case of Functional Sexual Genes in Lepraria (Stereocaulaceae).</title>
        <authorList>
            <person name="Doellman M."/>
            <person name="Sun Y."/>
            <person name="Barcenas-Pena A."/>
            <person name="Lumbsch H.T."/>
            <person name="Grewe F."/>
        </authorList>
    </citation>
    <scope>NUCLEOTIDE SEQUENCE [LARGE SCALE GENOMIC DNA]</scope>
    <source>
        <strain evidence="1 2">Mercado 3170</strain>
    </source>
</reference>
<comment type="caution">
    <text evidence="1">The sequence shown here is derived from an EMBL/GenBank/DDBJ whole genome shotgun (WGS) entry which is preliminary data.</text>
</comment>
<proteinExistence type="predicted"/>